<feature type="coiled-coil region" evidence="1">
    <location>
        <begin position="430"/>
        <end position="671"/>
    </location>
</feature>
<dbReference type="RefSeq" id="XP_013337554.1">
    <property type="nucleotide sequence ID" value="XM_013482100.1"/>
</dbReference>
<proteinExistence type="predicted"/>
<sequence length="917" mass="104436">MMYEKPPAEQTSPCCGGQDGVSPTTVQQQHYGNVLTLDPIPTAAGGPWITEQVVEVRVPTVEQRVREVPQVAVREKVVEQKQHIFQEKIKFVPKYETVERVHHVPKPITKEVITTVPQVQVVERTVEVPTTIYQEVVVPVPKPVVEERIREVRRPVYVEEVVEVPRVVQQQTWGDRPPLRLVRSSTVTSKGGMGPHIIKGGAKPTGPIARQLSCPVAPASPGGSGGGLLSACCSKTSPEPEAKLLFHTKPSSTLHTSYPMPIRWSTTPIQQQQQQQGFVIEDALPQIGSIYTAQEREEAQTNIASELQLSPPKEGADALSVTVRIVPPYTPSSSPRTFKTVSASRQLQEQQKLEEEQRRLKQEQQKWEEERQQQQQQQQPPVVASPDPWIRTKFGDMPFSVFEKLNNEDSLSPRPGGAAGFGAGYSFEQQQQMYLEMQRQQQEAAIAEQRRRMQEEEERRLELLRLQAEREQQRMLELQQQQLQQQEEARRLYEQQERQRLLELQRLEEQRREAEQRRQQELQELQEQLQQQLQQQLQLQREQQEAEMQARLEEERRRREEERQALIRELQEKREHEERLQRQQQQKQLEELMQIQERQRREQVERQQRFLQEQEEALASLLQQQQQQQKQLQQELVSHHETLRQQQELLRVQQEEALKQLQQDHLRQQQRFAAEAQRKAEVLCSQDAPPEEYTWVRTAGHFANGYPPEQQLQLQAEFMFANFQSGTPEPLIETRFGLMPYSEFIAYNQADALKTGNQATCIPMMETSTHSGTSPRGSVRVWETETGAPVSPTAAVPPPTYAPPPTTYTVNSYPPLLPVQQYLYPAVSPTAAYWAPETPPPSPCFFATGGGGAGGAGGDADALKAEAQRISKDAFAVGTQVYGGVKSAVASETTQGLFRSVGDMVAGAYEKLRGAAM</sequence>
<reference evidence="3" key="2">
    <citation type="submission" date="2013-10" db="EMBL/GenBank/DDBJ databases">
        <authorList>
            <person name="Aslett M."/>
        </authorList>
    </citation>
    <scope>NUCLEOTIDE SEQUENCE [LARGE SCALE GENOMIC DNA]</scope>
    <source>
        <strain evidence="3">Weybridge</strain>
    </source>
</reference>
<dbReference type="PANTHER" id="PTHR34491:SF74">
    <property type="entry name" value="DUF4456 DOMAIN-CONTAINING PROTEIN"/>
    <property type="match status" value="1"/>
</dbReference>
<keyword evidence="1" id="KW-0175">Coiled coil</keyword>
<feature type="compositionally biased region" description="Basic and acidic residues" evidence="2">
    <location>
        <begin position="351"/>
        <end position="372"/>
    </location>
</feature>
<dbReference type="OMA" id="GGPWITE"/>
<organism evidence="3 4">
    <name type="scientific">Eimeria maxima</name>
    <name type="common">Coccidian parasite</name>
    <dbReference type="NCBI Taxonomy" id="5804"/>
    <lineage>
        <taxon>Eukaryota</taxon>
        <taxon>Sar</taxon>
        <taxon>Alveolata</taxon>
        <taxon>Apicomplexa</taxon>
        <taxon>Conoidasida</taxon>
        <taxon>Coccidia</taxon>
        <taxon>Eucoccidiorida</taxon>
        <taxon>Eimeriorina</taxon>
        <taxon>Eimeriidae</taxon>
        <taxon>Eimeria</taxon>
    </lineage>
</organism>
<dbReference type="Pfam" id="PF12314">
    <property type="entry name" value="IMCp"/>
    <property type="match status" value="1"/>
</dbReference>
<evidence type="ECO:0000313" key="3">
    <source>
        <dbReference type="EMBL" id="CDJ60904.1"/>
    </source>
</evidence>
<evidence type="ECO:0000256" key="1">
    <source>
        <dbReference type="SAM" id="Coils"/>
    </source>
</evidence>
<reference evidence="3" key="1">
    <citation type="submission" date="2013-10" db="EMBL/GenBank/DDBJ databases">
        <title>Genomic analysis of the causative agents of coccidiosis in chickens.</title>
        <authorList>
            <person name="Reid A.J."/>
            <person name="Blake D."/>
            <person name="Billington K."/>
            <person name="Browne H."/>
            <person name="Dunn M."/>
            <person name="Hung S."/>
            <person name="Kawahara F."/>
            <person name="Miranda-Saavedra D."/>
            <person name="Mourier T."/>
            <person name="Nagra H."/>
            <person name="Otto T.D."/>
            <person name="Rawlings N."/>
            <person name="Sanchez A."/>
            <person name="Sanders M."/>
            <person name="Subramaniam C."/>
            <person name="Tay Y."/>
            <person name="Dear P."/>
            <person name="Doerig C."/>
            <person name="Gruber A."/>
            <person name="Parkinson J."/>
            <person name="Shirley M."/>
            <person name="Wan K.L."/>
            <person name="Berriman M."/>
            <person name="Tomley F."/>
            <person name="Pain A."/>
        </authorList>
    </citation>
    <scope>NUCLEOTIDE SEQUENCE [LARGE SCALE GENOMIC DNA]</scope>
    <source>
        <strain evidence="3">Weybridge</strain>
    </source>
</reference>
<dbReference type="Proteomes" id="UP000030763">
    <property type="component" value="Unassembled WGS sequence"/>
</dbReference>
<gene>
    <name evidence="3" type="ORF">EMWEY_00036070</name>
</gene>
<dbReference type="PANTHER" id="PTHR34491">
    <property type="entry name" value="A-TYPE INCLUSION PROTEIN, PUTATIVE-RELATED"/>
    <property type="match status" value="1"/>
</dbReference>
<evidence type="ECO:0000313" key="4">
    <source>
        <dbReference type="Proteomes" id="UP000030763"/>
    </source>
</evidence>
<accession>U6MEL2</accession>
<dbReference type="GeneID" id="25337593"/>
<keyword evidence="4" id="KW-1185">Reference proteome</keyword>
<name>U6MEL2_EIMMA</name>
<feature type="region of interest" description="Disordered" evidence="2">
    <location>
        <begin position="1"/>
        <end position="23"/>
    </location>
</feature>
<dbReference type="AlphaFoldDB" id="U6MEL2"/>
<feature type="region of interest" description="Disordered" evidence="2">
    <location>
        <begin position="327"/>
        <end position="390"/>
    </location>
</feature>
<feature type="compositionally biased region" description="Polar residues" evidence="2">
    <location>
        <begin position="331"/>
        <end position="345"/>
    </location>
</feature>
<evidence type="ECO:0000256" key="2">
    <source>
        <dbReference type="SAM" id="MobiDB-lite"/>
    </source>
</evidence>
<dbReference type="VEuPathDB" id="ToxoDB:EMWEY_00036070"/>
<protein>
    <submittedName>
        <fullName evidence="3">Chromosome II, complete genome, related</fullName>
    </submittedName>
</protein>
<dbReference type="InterPro" id="IPR022086">
    <property type="entry name" value="IMCp"/>
</dbReference>
<dbReference type="EMBL" id="HG721954">
    <property type="protein sequence ID" value="CDJ60904.1"/>
    <property type="molecule type" value="Genomic_DNA"/>
</dbReference>
<dbReference type="OrthoDB" id="369807at2759"/>